<reference evidence="5" key="1">
    <citation type="submission" date="2020-02" db="EMBL/GenBank/DDBJ databases">
        <authorList>
            <person name="Scholz U."/>
            <person name="Mascher M."/>
            <person name="Fiebig A."/>
        </authorList>
    </citation>
    <scope>NUCLEOTIDE SEQUENCE</scope>
</reference>
<dbReference type="PANTHER" id="PTHR12972:SF0">
    <property type="entry name" value="PROTEIN DOWNSTREAM NEIGHBOR OF SON"/>
    <property type="match status" value="1"/>
</dbReference>
<dbReference type="PANTHER" id="PTHR12972">
    <property type="entry name" value="DOWNSTREAM NEIGHBOR OF SON"/>
    <property type="match status" value="1"/>
</dbReference>
<name>A0A7I8K682_SPIIN</name>
<comment type="subcellular location">
    <subcellularLocation>
        <location evidence="1">Nucleus</location>
    </subcellularLocation>
</comment>
<protein>
    <submittedName>
        <fullName evidence="5">Uncharacterized protein</fullName>
    </submittedName>
</protein>
<sequence length="114" mass="12029">MSYSIEIKDAVLPPWVVSGLCAAMGARGSSFQSSFTTEPMSMGLNVALNSIFGKSTSSSAPDECTPLSGSTLGFPEAWLALVRQMIVLVCRPVPQFALSLSLSLSTLKCRNPAL</sequence>
<gene>
    <name evidence="5" type="ORF">SI8410_02003268</name>
</gene>
<dbReference type="AlphaFoldDB" id="A0A7I8K682"/>
<evidence type="ECO:0000313" key="6">
    <source>
        <dbReference type="Proteomes" id="UP000663760"/>
    </source>
</evidence>
<dbReference type="OrthoDB" id="534063at2759"/>
<evidence type="ECO:0000313" key="5">
    <source>
        <dbReference type="EMBL" id="CAA7392089.1"/>
    </source>
</evidence>
<keyword evidence="6" id="KW-1185">Reference proteome</keyword>
<dbReference type="EMBL" id="LR746265">
    <property type="protein sequence ID" value="CAA7392089.1"/>
    <property type="molecule type" value="Genomic_DNA"/>
</dbReference>
<organism evidence="5 6">
    <name type="scientific">Spirodela intermedia</name>
    <name type="common">Intermediate duckweed</name>
    <dbReference type="NCBI Taxonomy" id="51605"/>
    <lineage>
        <taxon>Eukaryota</taxon>
        <taxon>Viridiplantae</taxon>
        <taxon>Streptophyta</taxon>
        <taxon>Embryophyta</taxon>
        <taxon>Tracheophyta</taxon>
        <taxon>Spermatophyta</taxon>
        <taxon>Magnoliopsida</taxon>
        <taxon>Liliopsida</taxon>
        <taxon>Araceae</taxon>
        <taxon>Lemnoideae</taxon>
        <taxon>Spirodela</taxon>
    </lineage>
</organism>
<dbReference type="GO" id="GO:0033260">
    <property type="term" value="P:nuclear DNA replication"/>
    <property type="evidence" value="ECO:0007669"/>
    <property type="project" value="TreeGrafter"/>
</dbReference>
<evidence type="ECO:0000256" key="1">
    <source>
        <dbReference type="ARBA" id="ARBA00004123"/>
    </source>
</evidence>
<evidence type="ECO:0000256" key="2">
    <source>
        <dbReference type="ARBA" id="ARBA00022473"/>
    </source>
</evidence>
<evidence type="ECO:0000256" key="4">
    <source>
        <dbReference type="ARBA" id="ARBA00025806"/>
    </source>
</evidence>
<keyword evidence="3" id="KW-0539">Nucleus</keyword>
<dbReference type="GO" id="GO:0005634">
    <property type="term" value="C:nucleus"/>
    <property type="evidence" value="ECO:0007669"/>
    <property type="project" value="UniProtKB-SubCell"/>
</dbReference>
<evidence type="ECO:0000256" key="3">
    <source>
        <dbReference type="ARBA" id="ARBA00023242"/>
    </source>
</evidence>
<keyword evidence="2" id="KW-0217">Developmental protein</keyword>
<comment type="similarity">
    <text evidence="4">Belongs to the DONSON family.</text>
</comment>
<dbReference type="Proteomes" id="UP000663760">
    <property type="component" value="Chromosome 2"/>
</dbReference>
<dbReference type="InterPro" id="IPR024861">
    <property type="entry name" value="Donson"/>
</dbReference>
<proteinExistence type="inferred from homology"/>
<accession>A0A7I8K682</accession>